<dbReference type="InterPro" id="IPR025359">
    <property type="entry name" value="SduA_C"/>
</dbReference>
<dbReference type="Proteomes" id="UP000004016">
    <property type="component" value="Unassembled WGS sequence"/>
</dbReference>
<organism evidence="2 3">
    <name type="scientific">Dorea longicatena DSM 13814</name>
    <dbReference type="NCBI Taxonomy" id="411462"/>
    <lineage>
        <taxon>Bacteria</taxon>
        <taxon>Bacillati</taxon>
        <taxon>Bacillota</taxon>
        <taxon>Clostridia</taxon>
        <taxon>Lachnospirales</taxon>
        <taxon>Lachnospiraceae</taxon>
        <taxon>Dorea</taxon>
    </lineage>
</organism>
<comment type="caution">
    <text evidence="2">The sequence shown here is derived from an EMBL/GenBank/DDBJ whole genome shotgun (WGS) entry which is preliminary data.</text>
</comment>
<sequence length="403" mass="47377">MSIIFERSEDELLLILTPERIDIQDILEILRKDEEWHISRTFTVNITHLRFEDDMLNELHFCVGKVLDEYTVIDRDVIGVDHDFYFANSVKLNKRHFVAYRNISVLAKIDHIVEKDVYIGGSDIKDHIPIETFELLIKKFPKTAELNYYANARIATIVKEFFPHTESCEEKFNKFIERQEKSLSSALQDDIQNAFKENAKIELCQFREVRANLLELLNRSDSVREEVWQKQIHGLLRLLYPKYIAGVREVVIKGVDRHEKRPDFLLVDANGYIDILEIKKPNVQILTKQSSYRNNYVPVRELAGAIQQIEKYIYCLNVWGTEGEKVLQKQLSEKLPNNVMPKVINPQGILLLGRSEQFNQQQKNDFELIKRQYKHIADIMTYDDLIQRIDNILAALNMEIRVE</sequence>
<evidence type="ECO:0000259" key="1">
    <source>
        <dbReference type="Pfam" id="PF14082"/>
    </source>
</evidence>
<proteinExistence type="predicted"/>
<reference evidence="2 3" key="2">
    <citation type="submission" date="2007-04" db="EMBL/GenBank/DDBJ databases">
        <title>Draft genome sequence of Dorea longicatena (DSM 13814).</title>
        <authorList>
            <person name="Sudarsanam P."/>
            <person name="Ley R."/>
            <person name="Guruge J."/>
            <person name="Turnbaugh P.J."/>
            <person name="Mahowald M."/>
            <person name="Liep D."/>
            <person name="Gordon J."/>
        </authorList>
    </citation>
    <scope>NUCLEOTIDE SEQUENCE [LARGE SCALE GENOMIC DNA]</scope>
    <source>
        <strain evidence="2 3">DSM 13814</strain>
    </source>
</reference>
<dbReference type="Pfam" id="PF14082">
    <property type="entry name" value="SduA_C"/>
    <property type="match status" value="1"/>
</dbReference>
<name>A6BKR6_9FIRM</name>
<evidence type="ECO:0000313" key="3">
    <source>
        <dbReference type="Proteomes" id="UP000004016"/>
    </source>
</evidence>
<dbReference type="eggNOG" id="ENOG502ZA42">
    <property type="taxonomic scope" value="Bacteria"/>
</dbReference>
<dbReference type="RefSeq" id="WP_006427458.1">
    <property type="nucleotide sequence ID" value="NZ_DS264400.1"/>
</dbReference>
<reference evidence="2 3" key="1">
    <citation type="submission" date="2007-03" db="EMBL/GenBank/DDBJ databases">
        <authorList>
            <person name="Fulton L."/>
            <person name="Clifton S."/>
            <person name="Fulton B."/>
            <person name="Xu J."/>
            <person name="Minx P."/>
            <person name="Pepin K.H."/>
            <person name="Johnson M."/>
            <person name="Thiruvilangam P."/>
            <person name="Bhonagiri V."/>
            <person name="Nash W.E."/>
            <person name="Mardis E.R."/>
            <person name="Wilson R.K."/>
        </authorList>
    </citation>
    <scope>NUCLEOTIDE SEQUENCE [LARGE SCALE GENOMIC DNA]</scope>
    <source>
        <strain evidence="2 3">DSM 13814</strain>
    </source>
</reference>
<evidence type="ECO:0000313" key="2">
    <source>
        <dbReference type="EMBL" id="EDM61725.1"/>
    </source>
</evidence>
<protein>
    <recommendedName>
        <fullName evidence="1">Shedu protein SduA C-terminal domain-containing protein</fullName>
    </recommendedName>
</protein>
<dbReference type="HOGENOM" id="CLU_054523_0_0_9"/>
<accession>A6BKR6</accession>
<gene>
    <name evidence="2" type="ORF">DORLON_02922</name>
</gene>
<dbReference type="AlphaFoldDB" id="A6BKR6"/>
<dbReference type="GeneID" id="93135734"/>
<feature type="domain" description="Shedu protein SduA C-terminal" evidence="1">
    <location>
        <begin position="224"/>
        <end position="386"/>
    </location>
</feature>
<dbReference type="EMBL" id="AAXB02000026">
    <property type="protein sequence ID" value="EDM61725.1"/>
    <property type="molecule type" value="Genomic_DNA"/>
</dbReference>